<protein>
    <submittedName>
        <fullName evidence="9">ABC transporter domain-containing protein</fullName>
    </submittedName>
</protein>
<accession>A0A1I8JRE8</accession>
<feature type="domain" description="ABC transporter" evidence="7">
    <location>
        <begin position="135"/>
        <end position="236"/>
    </location>
</feature>
<feature type="compositionally biased region" description="Polar residues" evidence="6">
    <location>
        <begin position="11"/>
        <end position="22"/>
    </location>
</feature>
<dbReference type="GO" id="GO:0007031">
    <property type="term" value="P:peroxisome organization"/>
    <property type="evidence" value="ECO:0007669"/>
    <property type="project" value="TreeGrafter"/>
</dbReference>
<dbReference type="GO" id="GO:0015910">
    <property type="term" value="P:long-chain fatty acid import into peroxisome"/>
    <property type="evidence" value="ECO:0007669"/>
    <property type="project" value="TreeGrafter"/>
</dbReference>
<evidence type="ECO:0000256" key="1">
    <source>
        <dbReference type="ARBA" id="ARBA00008575"/>
    </source>
</evidence>
<keyword evidence="3" id="KW-0812">Transmembrane</keyword>
<dbReference type="Pfam" id="PF00005">
    <property type="entry name" value="ABC_tran"/>
    <property type="match status" value="1"/>
</dbReference>
<name>A0A1I8JRE8_9PLAT</name>
<feature type="compositionally biased region" description="Basic residues" evidence="6">
    <location>
        <begin position="1"/>
        <end position="10"/>
    </location>
</feature>
<proteinExistence type="inferred from homology"/>
<dbReference type="GO" id="GO:0005524">
    <property type="term" value="F:ATP binding"/>
    <property type="evidence" value="ECO:0007669"/>
    <property type="project" value="InterPro"/>
</dbReference>
<dbReference type="WBParaSite" id="snap_masked-unitig_39311-processed-gene-0.0-mRNA-1">
    <property type="protein sequence ID" value="snap_masked-unitig_39311-processed-gene-0.0-mRNA-1"/>
    <property type="gene ID" value="snap_masked-unitig_39311-processed-gene-0.0"/>
</dbReference>
<evidence type="ECO:0000313" key="8">
    <source>
        <dbReference type="Proteomes" id="UP000095280"/>
    </source>
</evidence>
<dbReference type="InterPro" id="IPR027417">
    <property type="entry name" value="P-loop_NTPase"/>
</dbReference>
<keyword evidence="2" id="KW-0813">Transport</keyword>
<dbReference type="GO" id="GO:0006635">
    <property type="term" value="P:fatty acid beta-oxidation"/>
    <property type="evidence" value="ECO:0007669"/>
    <property type="project" value="TreeGrafter"/>
</dbReference>
<evidence type="ECO:0000256" key="3">
    <source>
        <dbReference type="ARBA" id="ARBA00022692"/>
    </source>
</evidence>
<dbReference type="GO" id="GO:0016887">
    <property type="term" value="F:ATP hydrolysis activity"/>
    <property type="evidence" value="ECO:0007669"/>
    <property type="project" value="InterPro"/>
</dbReference>
<keyword evidence="4" id="KW-1133">Transmembrane helix</keyword>
<evidence type="ECO:0000259" key="7">
    <source>
        <dbReference type="Pfam" id="PF00005"/>
    </source>
</evidence>
<evidence type="ECO:0000313" key="9">
    <source>
        <dbReference type="WBParaSite" id="snap_masked-unitig_39311-processed-gene-0.0-mRNA-1"/>
    </source>
</evidence>
<sequence length="291" mass="32298">TPPAHPRRAPSKSTTERSSNACPNGRGCWPSCTVRPRADTSGGFTARIHELDTVLDEVSKGQFQRAAVRTGRLLSPLLLPPAAAAASANGDSTMNKLSLLVESGFGVRQRALSNANGRRASCQAEFGGSLRYPNVIVCGPNGCGKSSLFRILGGLWPVRGGRLTKPADGKLFYIPQKPYMPLGKLRDQVIYPDTIEDMRRKRLTDERLSELLGHRMAMARLFYHAPQFAILDECTSAVSVDVEAELYSYCRKNNITLFTVSHRKSLWQHHEFFMHMDGRGEFKFGQSRTTR</sequence>
<dbReference type="GO" id="GO:0005324">
    <property type="term" value="F:long-chain fatty acid transmembrane transporter activity"/>
    <property type="evidence" value="ECO:0007669"/>
    <property type="project" value="TreeGrafter"/>
</dbReference>
<comment type="similarity">
    <text evidence="1">Belongs to the ABC transporter superfamily. ABCD family. Peroxisomal fatty acyl CoA transporter (TC 3.A.1.203) subfamily.</text>
</comment>
<dbReference type="CDD" id="cd03223">
    <property type="entry name" value="ABCD_peroxisomal_ALDP"/>
    <property type="match status" value="1"/>
</dbReference>
<keyword evidence="8" id="KW-1185">Reference proteome</keyword>
<dbReference type="PANTHER" id="PTHR11384">
    <property type="entry name" value="ATP-BINDING CASSETTE, SUB-FAMILY D MEMBER"/>
    <property type="match status" value="1"/>
</dbReference>
<dbReference type="PANTHER" id="PTHR11384:SF62">
    <property type="entry name" value="ATP-BINDING CASSETTE SUB-FAMILY D MEMBER 3"/>
    <property type="match status" value="1"/>
</dbReference>
<dbReference type="SUPFAM" id="SSF52540">
    <property type="entry name" value="P-loop containing nucleoside triphosphate hydrolases"/>
    <property type="match status" value="1"/>
</dbReference>
<evidence type="ECO:0000256" key="2">
    <source>
        <dbReference type="ARBA" id="ARBA00022448"/>
    </source>
</evidence>
<organism evidence="8 9">
    <name type="scientific">Macrostomum lignano</name>
    <dbReference type="NCBI Taxonomy" id="282301"/>
    <lineage>
        <taxon>Eukaryota</taxon>
        <taxon>Metazoa</taxon>
        <taxon>Spiralia</taxon>
        <taxon>Lophotrochozoa</taxon>
        <taxon>Platyhelminthes</taxon>
        <taxon>Rhabditophora</taxon>
        <taxon>Macrostomorpha</taxon>
        <taxon>Macrostomida</taxon>
        <taxon>Macrostomidae</taxon>
        <taxon>Macrostomum</taxon>
    </lineage>
</organism>
<evidence type="ECO:0000256" key="6">
    <source>
        <dbReference type="SAM" id="MobiDB-lite"/>
    </source>
</evidence>
<evidence type="ECO:0000256" key="4">
    <source>
        <dbReference type="ARBA" id="ARBA00022989"/>
    </source>
</evidence>
<dbReference type="GO" id="GO:0042760">
    <property type="term" value="P:very long-chain fatty acid catabolic process"/>
    <property type="evidence" value="ECO:0007669"/>
    <property type="project" value="TreeGrafter"/>
</dbReference>
<dbReference type="GO" id="GO:0005778">
    <property type="term" value="C:peroxisomal membrane"/>
    <property type="evidence" value="ECO:0007669"/>
    <property type="project" value="TreeGrafter"/>
</dbReference>
<feature type="region of interest" description="Disordered" evidence="6">
    <location>
        <begin position="1"/>
        <end position="26"/>
    </location>
</feature>
<dbReference type="AlphaFoldDB" id="A0A1I8JRE8"/>
<dbReference type="InterPro" id="IPR050835">
    <property type="entry name" value="ABC_transporter_sub-D"/>
</dbReference>
<dbReference type="Proteomes" id="UP000095280">
    <property type="component" value="Unplaced"/>
</dbReference>
<dbReference type="InterPro" id="IPR003439">
    <property type="entry name" value="ABC_transporter-like_ATP-bd"/>
</dbReference>
<reference evidence="9" key="1">
    <citation type="submission" date="2016-11" db="UniProtKB">
        <authorList>
            <consortium name="WormBaseParasite"/>
        </authorList>
    </citation>
    <scope>IDENTIFICATION</scope>
</reference>
<dbReference type="GO" id="GO:0042626">
    <property type="term" value="F:ATPase-coupled transmembrane transporter activity"/>
    <property type="evidence" value="ECO:0007669"/>
    <property type="project" value="TreeGrafter"/>
</dbReference>
<keyword evidence="5" id="KW-0472">Membrane</keyword>
<dbReference type="Gene3D" id="3.40.50.300">
    <property type="entry name" value="P-loop containing nucleotide triphosphate hydrolases"/>
    <property type="match status" value="2"/>
</dbReference>
<evidence type="ECO:0000256" key="5">
    <source>
        <dbReference type="ARBA" id="ARBA00023136"/>
    </source>
</evidence>